<dbReference type="RefSeq" id="WP_046742735.1">
    <property type="nucleotide sequence ID" value="NZ_LBNQ01000041.1"/>
</dbReference>
<proteinExistence type="predicted"/>
<comment type="caution">
    <text evidence="1">The sequence shown here is derived from an EMBL/GenBank/DDBJ whole genome shotgun (WGS) entry which is preliminary data.</text>
</comment>
<gene>
    <name evidence="1" type="ORF">AAV94_13430</name>
</gene>
<dbReference type="EMBL" id="LBNQ01000041">
    <property type="protein sequence ID" value="KKW66760.1"/>
    <property type="molecule type" value="Genomic_DNA"/>
</dbReference>
<dbReference type="Proteomes" id="UP000050580">
    <property type="component" value="Unassembled WGS sequence"/>
</dbReference>
<evidence type="ECO:0000313" key="1">
    <source>
        <dbReference type="EMBL" id="KKW66760.1"/>
    </source>
</evidence>
<organism evidence="1 2">
    <name type="scientific">Lampropedia cohaerens</name>
    <dbReference type="NCBI Taxonomy" id="1610491"/>
    <lineage>
        <taxon>Bacteria</taxon>
        <taxon>Pseudomonadati</taxon>
        <taxon>Pseudomonadota</taxon>
        <taxon>Betaproteobacteria</taxon>
        <taxon>Burkholderiales</taxon>
        <taxon>Comamonadaceae</taxon>
        <taxon>Lampropedia</taxon>
    </lineage>
</organism>
<protein>
    <submittedName>
        <fullName evidence="1">Uncharacterized protein</fullName>
    </submittedName>
</protein>
<dbReference type="STRING" id="1610491.AAV94_13430"/>
<sequence>MTTQRAPGTGAMHSRNDSLARMQETLDVAATGALAGVPVSAEEEQVLRRIAEQRRRIIERRARAGSQAVAMGLHGQRDEGGAPHASSLLEHPVVAAGRDAVLRHPIAIGFALGSALVLGPRRLWRVALVAAPWALRGWRLIERTNRGKVRARR</sequence>
<keyword evidence="2" id="KW-1185">Reference proteome</keyword>
<name>A0A0U1PW82_9BURK</name>
<reference evidence="1 2" key="1">
    <citation type="submission" date="2015-05" db="EMBL/GenBank/DDBJ databases">
        <title>Draft genome sequence of Lampropedia sp. CT6, isolated from the microbial mat of a hot water spring, located at Manikaran, India.</title>
        <authorList>
            <person name="Tripathi C."/>
            <person name="Rani P."/>
            <person name="Mahato N.K."/>
            <person name="Lal R."/>
        </authorList>
    </citation>
    <scope>NUCLEOTIDE SEQUENCE [LARGE SCALE GENOMIC DNA]</scope>
    <source>
        <strain evidence="1 2">CT6</strain>
    </source>
</reference>
<evidence type="ECO:0000313" key="2">
    <source>
        <dbReference type="Proteomes" id="UP000050580"/>
    </source>
</evidence>
<accession>A0A0U1PW82</accession>
<dbReference type="OrthoDB" id="10018530at2"/>
<dbReference type="AlphaFoldDB" id="A0A0U1PW82"/>